<evidence type="ECO:0000256" key="3">
    <source>
        <dbReference type="RuleBase" id="RU000363"/>
    </source>
</evidence>
<dbReference type="Pfam" id="PF00106">
    <property type="entry name" value="adh_short"/>
    <property type="match status" value="1"/>
</dbReference>
<organism evidence="4 5">
    <name type="scientific">Rickenella mellea</name>
    <dbReference type="NCBI Taxonomy" id="50990"/>
    <lineage>
        <taxon>Eukaryota</taxon>
        <taxon>Fungi</taxon>
        <taxon>Dikarya</taxon>
        <taxon>Basidiomycota</taxon>
        <taxon>Agaricomycotina</taxon>
        <taxon>Agaricomycetes</taxon>
        <taxon>Hymenochaetales</taxon>
        <taxon>Rickenellaceae</taxon>
        <taxon>Rickenella</taxon>
    </lineage>
</organism>
<keyword evidence="5" id="KW-1185">Reference proteome</keyword>
<dbReference type="SUPFAM" id="SSF51735">
    <property type="entry name" value="NAD(P)-binding Rossmann-fold domains"/>
    <property type="match status" value="1"/>
</dbReference>
<protein>
    <submittedName>
        <fullName evidence="4">NAD-binding protein</fullName>
    </submittedName>
</protein>
<dbReference type="EMBL" id="ML170162">
    <property type="protein sequence ID" value="TDL26316.1"/>
    <property type="molecule type" value="Genomic_DNA"/>
</dbReference>
<sequence length="331" mass="35183">MANVADDQLFAHASRISGRTVIITGAANGIGRAAAVEFGKRGAKVVIGDIDLDGAEDLVAEIKKAGGEAVCQTCNVLEWDELVSLFQLAESKFGAVDVVVANAGVTEAGHFTTIKLDEKGVPTKPNLKTLQINLISVVQTTRLALHYLRQNKNETSPKAIVLIGSMASLSGITGAPMYGAAKHGVLGFMRALKDELALEKIRIAAVTPWFADTAIVPLALKAVMAGIPLTPVPRIAGAIFLAATDKEPDTNGAVYSLPDDREVFQIPNVQLNEGVYTLINNRSKRIFSMVENFKITFGIVGLVWGSKVVKLTALGILGYYAVTLSKDRGVL</sequence>
<dbReference type="VEuPathDB" id="FungiDB:BD410DRAFT_836953"/>
<dbReference type="InterPro" id="IPR036291">
    <property type="entry name" value="NAD(P)-bd_dom_sf"/>
</dbReference>
<dbReference type="AlphaFoldDB" id="A0A4Y7QG45"/>
<reference evidence="4 5" key="1">
    <citation type="submission" date="2018-06" db="EMBL/GenBank/DDBJ databases">
        <title>A transcriptomic atlas of mushroom development highlights an independent origin of complex multicellularity.</title>
        <authorList>
            <consortium name="DOE Joint Genome Institute"/>
            <person name="Krizsan K."/>
            <person name="Almasi E."/>
            <person name="Merenyi Z."/>
            <person name="Sahu N."/>
            <person name="Viragh M."/>
            <person name="Koszo T."/>
            <person name="Mondo S."/>
            <person name="Kiss B."/>
            <person name="Balint B."/>
            <person name="Kues U."/>
            <person name="Barry K."/>
            <person name="Hegedus J.C."/>
            <person name="Henrissat B."/>
            <person name="Johnson J."/>
            <person name="Lipzen A."/>
            <person name="Ohm R."/>
            <person name="Nagy I."/>
            <person name="Pangilinan J."/>
            <person name="Yan J."/>
            <person name="Xiong Y."/>
            <person name="Grigoriev I.V."/>
            <person name="Hibbett D.S."/>
            <person name="Nagy L.G."/>
        </authorList>
    </citation>
    <scope>NUCLEOTIDE SEQUENCE [LARGE SCALE GENOMIC DNA]</scope>
    <source>
        <strain evidence="4 5">SZMC22713</strain>
    </source>
</reference>
<dbReference type="PANTHER" id="PTHR44229">
    <property type="entry name" value="15-HYDROXYPROSTAGLANDIN DEHYDROGENASE [NAD(+)]"/>
    <property type="match status" value="1"/>
</dbReference>
<dbReference type="PRINTS" id="PR00081">
    <property type="entry name" value="GDHRDH"/>
</dbReference>
<dbReference type="Proteomes" id="UP000294933">
    <property type="component" value="Unassembled WGS sequence"/>
</dbReference>
<evidence type="ECO:0000256" key="1">
    <source>
        <dbReference type="ARBA" id="ARBA00006484"/>
    </source>
</evidence>
<name>A0A4Y7QG45_9AGAM</name>
<evidence type="ECO:0000256" key="2">
    <source>
        <dbReference type="ARBA" id="ARBA00023002"/>
    </source>
</evidence>
<evidence type="ECO:0000313" key="5">
    <source>
        <dbReference type="Proteomes" id="UP000294933"/>
    </source>
</evidence>
<accession>A0A4Y7QG45</accession>
<evidence type="ECO:0000313" key="4">
    <source>
        <dbReference type="EMBL" id="TDL26316.1"/>
    </source>
</evidence>
<dbReference type="OrthoDB" id="5371740at2759"/>
<comment type="similarity">
    <text evidence="1 3">Belongs to the short-chain dehydrogenases/reductases (SDR) family.</text>
</comment>
<keyword evidence="2" id="KW-0560">Oxidoreductase</keyword>
<dbReference type="GO" id="GO:0016616">
    <property type="term" value="F:oxidoreductase activity, acting on the CH-OH group of donors, NAD or NADP as acceptor"/>
    <property type="evidence" value="ECO:0007669"/>
    <property type="project" value="TreeGrafter"/>
</dbReference>
<dbReference type="STRING" id="50990.A0A4Y7QG45"/>
<proteinExistence type="inferred from homology"/>
<dbReference type="PRINTS" id="PR00080">
    <property type="entry name" value="SDRFAMILY"/>
</dbReference>
<dbReference type="InterPro" id="IPR002347">
    <property type="entry name" value="SDR_fam"/>
</dbReference>
<dbReference type="Gene3D" id="3.40.50.720">
    <property type="entry name" value="NAD(P)-binding Rossmann-like Domain"/>
    <property type="match status" value="1"/>
</dbReference>
<dbReference type="GO" id="GO:0005737">
    <property type="term" value="C:cytoplasm"/>
    <property type="evidence" value="ECO:0007669"/>
    <property type="project" value="TreeGrafter"/>
</dbReference>
<gene>
    <name evidence="4" type="ORF">BD410DRAFT_836953</name>
</gene>
<dbReference type="PANTHER" id="PTHR44229:SF4">
    <property type="entry name" value="15-HYDROXYPROSTAGLANDIN DEHYDROGENASE [NAD(+)]"/>
    <property type="match status" value="1"/>
</dbReference>